<dbReference type="InterPro" id="IPR000073">
    <property type="entry name" value="AB_hydrolase_1"/>
</dbReference>
<dbReference type="Gene3D" id="3.40.50.1820">
    <property type="entry name" value="alpha/beta hydrolase"/>
    <property type="match status" value="1"/>
</dbReference>
<keyword evidence="2" id="KW-0378">Hydrolase</keyword>
<dbReference type="Proteomes" id="UP001500393">
    <property type="component" value="Unassembled WGS sequence"/>
</dbReference>
<dbReference type="InterPro" id="IPR050228">
    <property type="entry name" value="Carboxylesterase_BioH"/>
</dbReference>
<evidence type="ECO:0000259" key="1">
    <source>
        <dbReference type="Pfam" id="PF00561"/>
    </source>
</evidence>
<evidence type="ECO:0000313" key="2">
    <source>
        <dbReference type="EMBL" id="GAA1613825.1"/>
    </source>
</evidence>
<dbReference type="GO" id="GO:0016787">
    <property type="term" value="F:hydrolase activity"/>
    <property type="evidence" value="ECO:0007669"/>
    <property type="project" value="UniProtKB-KW"/>
</dbReference>
<sequence length="307" mass="33578">MSAKKSTNGRTINQRLIFQVLERAWPAGGARLVHRIWFRVPPVSEKAKRLRVELPESVSFELPFENGTVRGRIWGEGPAVCLLHGWGGWGLQLAAFIPPLLADGFSVITFDAPSHGDSDPGREGPHSGTMPELADAFQAVVAAHGPAYGVVAHSLGTAAFSQALKNGFAARRVVFLAAATDFRHTLDLYQGFLGFGPRTREQFLRRFTRKFGPMENFEVVSVIDQLVEERELPALLAIHDRSDRETAADGSVRIAQVWPGAELELTDGLGHHRVLWDKAVVESARAFLSGERAPADGAREVQGTMRG</sequence>
<comment type="caution">
    <text evidence="2">The sequence shown here is derived from an EMBL/GenBank/DDBJ whole genome shotgun (WGS) entry which is preliminary data.</text>
</comment>
<evidence type="ECO:0000313" key="3">
    <source>
        <dbReference type="Proteomes" id="UP001500393"/>
    </source>
</evidence>
<protein>
    <submittedName>
        <fullName evidence="2">Alpha/beta fold hydrolase</fullName>
    </submittedName>
</protein>
<dbReference type="InterPro" id="IPR029058">
    <property type="entry name" value="AB_hydrolase_fold"/>
</dbReference>
<keyword evidence="3" id="KW-1185">Reference proteome</keyword>
<dbReference type="SUPFAM" id="SSF53474">
    <property type="entry name" value="alpha/beta-Hydrolases"/>
    <property type="match status" value="1"/>
</dbReference>
<reference evidence="2 3" key="1">
    <citation type="journal article" date="2019" name="Int. J. Syst. Evol. Microbiol.">
        <title>The Global Catalogue of Microorganisms (GCM) 10K type strain sequencing project: providing services to taxonomists for standard genome sequencing and annotation.</title>
        <authorList>
            <consortium name="The Broad Institute Genomics Platform"/>
            <consortium name="The Broad Institute Genome Sequencing Center for Infectious Disease"/>
            <person name="Wu L."/>
            <person name="Ma J."/>
        </authorList>
    </citation>
    <scope>NUCLEOTIDE SEQUENCE [LARGE SCALE GENOMIC DNA]</scope>
    <source>
        <strain evidence="2 3">JCM 14969</strain>
    </source>
</reference>
<dbReference type="PANTHER" id="PTHR43194:SF2">
    <property type="entry name" value="PEROXISOMAL MEMBRANE PROTEIN LPX1"/>
    <property type="match status" value="1"/>
</dbReference>
<dbReference type="EMBL" id="BAAAOS010000064">
    <property type="protein sequence ID" value="GAA1613825.1"/>
    <property type="molecule type" value="Genomic_DNA"/>
</dbReference>
<dbReference type="PANTHER" id="PTHR43194">
    <property type="entry name" value="HYDROLASE ALPHA/BETA FOLD FAMILY"/>
    <property type="match status" value="1"/>
</dbReference>
<dbReference type="RefSeq" id="WP_344221977.1">
    <property type="nucleotide sequence ID" value="NZ_BAAAOS010000064.1"/>
</dbReference>
<organism evidence="2 3">
    <name type="scientific">Kribbella sancticallisti</name>
    <dbReference type="NCBI Taxonomy" id="460087"/>
    <lineage>
        <taxon>Bacteria</taxon>
        <taxon>Bacillati</taxon>
        <taxon>Actinomycetota</taxon>
        <taxon>Actinomycetes</taxon>
        <taxon>Propionibacteriales</taxon>
        <taxon>Kribbellaceae</taxon>
        <taxon>Kribbella</taxon>
    </lineage>
</organism>
<feature type="domain" description="AB hydrolase-1" evidence="1">
    <location>
        <begin position="78"/>
        <end position="209"/>
    </location>
</feature>
<proteinExistence type="predicted"/>
<accession>A0ABN2EPQ7</accession>
<name>A0ABN2EPQ7_9ACTN</name>
<dbReference type="Pfam" id="PF00561">
    <property type="entry name" value="Abhydrolase_1"/>
    <property type="match status" value="1"/>
</dbReference>
<gene>
    <name evidence="2" type="ORF">GCM10009789_79990</name>
</gene>